<dbReference type="EMBL" id="JBHOMY010000085">
    <property type="protein sequence ID" value="MFC1459297.1"/>
    <property type="molecule type" value="Genomic_DNA"/>
</dbReference>
<accession>A0ABV6YDD2</accession>
<organism evidence="1 2">
    <name type="scientific">Microvirga arabica</name>
    <dbReference type="NCBI Taxonomy" id="1128671"/>
    <lineage>
        <taxon>Bacteria</taxon>
        <taxon>Pseudomonadati</taxon>
        <taxon>Pseudomonadota</taxon>
        <taxon>Alphaproteobacteria</taxon>
        <taxon>Hyphomicrobiales</taxon>
        <taxon>Methylobacteriaceae</taxon>
        <taxon>Microvirga</taxon>
    </lineage>
</organism>
<evidence type="ECO:0000313" key="1">
    <source>
        <dbReference type="EMBL" id="MFC1459297.1"/>
    </source>
</evidence>
<protein>
    <submittedName>
        <fullName evidence="1">Uncharacterized protein</fullName>
    </submittedName>
</protein>
<comment type="caution">
    <text evidence="1">The sequence shown here is derived from an EMBL/GenBank/DDBJ whole genome shotgun (WGS) entry which is preliminary data.</text>
</comment>
<name>A0ABV6YDD2_9HYPH</name>
<dbReference type="Proteomes" id="UP001593940">
    <property type="component" value="Unassembled WGS sequence"/>
</dbReference>
<reference evidence="1 2" key="1">
    <citation type="submission" date="2024-09" db="EMBL/GenBank/DDBJ databases">
        <title>Nodulacao em especies de Leguminosae Basais da Amazonia e Caracterizacao dos Rizobios e Bacterias Associadas aos Nodulos.</title>
        <authorList>
            <person name="Jambeiro I.C.A."/>
            <person name="Lopes I.S."/>
            <person name="Aguiar E.R.G.R."/>
            <person name="Santos A.F.J."/>
            <person name="Dos Santos J.M.F."/>
            <person name="Gross E."/>
        </authorList>
    </citation>
    <scope>NUCLEOTIDE SEQUENCE [LARGE SCALE GENOMIC DNA]</scope>
    <source>
        <strain evidence="1 2">BRUESC1165</strain>
    </source>
</reference>
<dbReference type="RefSeq" id="WP_377030978.1">
    <property type="nucleotide sequence ID" value="NZ_JBHOMY010000085.1"/>
</dbReference>
<gene>
    <name evidence="1" type="ORF">ACETIH_21835</name>
</gene>
<proteinExistence type="predicted"/>
<evidence type="ECO:0000313" key="2">
    <source>
        <dbReference type="Proteomes" id="UP001593940"/>
    </source>
</evidence>
<keyword evidence="2" id="KW-1185">Reference proteome</keyword>
<sequence>MGTQRLFIIAPSLARLIRQETGGERVIEGYFPDQPHRRTYVQVEETRGSLFLEDAGETAHEERAELPLAHAQVLLAVSQGQVEHVRTRLSIGSHEIQVFHVVRPGAFDLMAIAKAPEDGREVPPLPWFGPEVNPDPGY</sequence>